<protein>
    <recommendedName>
        <fullName evidence="4">sn-glycerol-3-phosphate-binding periplasmic protein UgpB</fullName>
    </recommendedName>
</protein>
<proteinExistence type="inferred from homology"/>
<dbReference type="RefSeq" id="WP_015397705.1">
    <property type="nucleotide sequence ID" value="NC_020300.1"/>
</dbReference>
<dbReference type="AlphaFoldDB" id="M1PC45"/>
<accession>M1PC45</accession>
<dbReference type="CDD" id="cd14748">
    <property type="entry name" value="PBP2_UgpB"/>
    <property type="match status" value="1"/>
</dbReference>
<comment type="similarity">
    <text evidence="2">Belongs to the bacterial solute-binding protein 1 family.</text>
</comment>
<evidence type="ECO:0000256" key="8">
    <source>
        <dbReference type="ARBA" id="ARBA00034473"/>
    </source>
</evidence>
<dbReference type="SUPFAM" id="SSF53850">
    <property type="entry name" value="Periplasmic binding protein-like II"/>
    <property type="match status" value="1"/>
</dbReference>
<gene>
    <name evidence="9" type="primary">ugpB</name>
    <name evidence="9" type="ordered locus">BAnh1_03130</name>
</gene>
<name>M1PC45_BARAA</name>
<keyword evidence="10" id="KW-1185">Reference proteome</keyword>
<organism evidence="9 10">
    <name type="scientific">Bartonella australis (strain Aust/NH1)</name>
    <dbReference type="NCBI Taxonomy" id="1094489"/>
    <lineage>
        <taxon>Bacteria</taxon>
        <taxon>Pseudomonadati</taxon>
        <taxon>Pseudomonadota</taxon>
        <taxon>Alphaproteobacteria</taxon>
        <taxon>Hyphomicrobiales</taxon>
        <taxon>Bartonellaceae</taxon>
        <taxon>Bartonella</taxon>
    </lineage>
</organism>
<keyword evidence="6" id="KW-0732">Signal</keyword>
<dbReference type="PANTHER" id="PTHR43649:SF31">
    <property type="entry name" value="SN-GLYCEROL-3-PHOSPHATE-BINDING PERIPLASMIC PROTEIN UGPB"/>
    <property type="match status" value="1"/>
</dbReference>
<evidence type="ECO:0000256" key="6">
    <source>
        <dbReference type="ARBA" id="ARBA00022729"/>
    </source>
</evidence>
<dbReference type="Proteomes" id="UP000011729">
    <property type="component" value="Chromosome"/>
</dbReference>
<evidence type="ECO:0000256" key="7">
    <source>
        <dbReference type="ARBA" id="ARBA00022764"/>
    </source>
</evidence>
<dbReference type="InterPro" id="IPR050490">
    <property type="entry name" value="Bact_solute-bd_prot1"/>
</dbReference>
<sequence length="441" mass="49137">MNRLYLSAIVFTITTVAATAGFAQTKISFWHSMSGNIGKKVEQFINDFNASQSDYEVVPSYRGEYEEGMVSLIASFRGRQQPVLAQIYDAGTGTMMAAKNAVYPLYLLMADTKREFNPADYLPAVRSYYSDLTGQMLSMPFNVSTPILFYNKNIFKKAGLDPERPPKTWQDIEDFSMKILESKAANCGFTMSYAPQWIGLENFSAFHNLPYATKENGLGGFDSELTFNGPVQIRMWADFKKWSDQGIFYYGGPAGSLDSEPMFMAQNCAIFIQSSGSLGGIVSEAQFDVGFGMLPYYGYVDGAPQNSIIGGASIWILKGHTPEEYAGAAAFLEFLSKTDNQAKWHQETGYLPITKAAYELSKKQHFYDNHLGANIAIEQLNLNPPTANSKGLRLGNLPQIRSVLDQEFEAVLNDSKTPEDGLNEAVRRGNEILREFEKTNY</sequence>
<dbReference type="NCBIfam" id="NF008211">
    <property type="entry name" value="PRK10974.1"/>
    <property type="match status" value="1"/>
</dbReference>
<dbReference type="HOGENOM" id="CLU_031285_3_0_5"/>
<comment type="subcellular location">
    <subcellularLocation>
        <location evidence="1">Periplasm</location>
    </subcellularLocation>
</comment>
<evidence type="ECO:0000256" key="5">
    <source>
        <dbReference type="ARBA" id="ARBA00022448"/>
    </source>
</evidence>
<dbReference type="PANTHER" id="PTHR43649">
    <property type="entry name" value="ARABINOSE-BINDING PROTEIN-RELATED"/>
    <property type="match status" value="1"/>
</dbReference>
<dbReference type="Gene3D" id="3.40.190.10">
    <property type="entry name" value="Periplasmic binding protein-like II"/>
    <property type="match status" value="2"/>
</dbReference>
<evidence type="ECO:0000256" key="1">
    <source>
        <dbReference type="ARBA" id="ARBA00004418"/>
    </source>
</evidence>
<reference evidence="9 10" key="1">
    <citation type="journal article" date="2013" name="PLoS Genet.">
        <title>A gene transfer agent and a dynamic repertoire of secretion systems hold the keys to the explosive radiation of the emerging pathogen Bartonella.</title>
        <authorList>
            <person name="Guy L."/>
            <person name="Nystedt B."/>
            <person name="Toft C."/>
            <person name="Zaremba-Niedzwiedzka K."/>
            <person name="Berglund E.C."/>
            <person name="Granberg F."/>
            <person name="Naslund K."/>
            <person name="Eriksson A.S."/>
            <person name="Andersson S.G."/>
        </authorList>
    </citation>
    <scope>NUCLEOTIDE SEQUENCE [LARGE SCALE GENOMIC DNA]</scope>
    <source>
        <strain evidence="9 10">Aust/NH1</strain>
    </source>
</reference>
<evidence type="ECO:0000256" key="2">
    <source>
        <dbReference type="ARBA" id="ARBA00008520"/>
    </source>
</evidence>
<dbReference type="Pfam" id="PF13416">
    <property type="entry name" value="SBP_bac_8"/>
    <property type="match status" value="1"/>
</dbReference>
<dbReference type="STRING" id="1094489.BAnh1_03130"/>
<dbReference type="EMBL" id="CP003123">
    <property type="protein sequence ID" value="AGF74196.1"/>
    <property type="molecule type" value="Genomic_DNA"/>
</dbReference>
<keyword evidence="7" id="KW-0574">Periplasm</keyword>
<dbReference type="eggNOG" id="COG1653">
    <property type="taxonomic scope" value="Bacteria"/>
</dbReference>
<keyword evidence="5" id="KW-0813">Transport</keyword>
<comment type="subunit">
    <text evidence="3">The complex is composed of two ATP-binding proteins (UgpC), two transmembrane proteins (UgpA and UgpE) and a solute-binding protein (UgpB).</text>
</comment>
<evidence type="ECO:0000313" key="9">
    <source>
        <dbReference type="EMBL" id="AGF74196.1"/>
    </source>
</evidence>
<evidence type="ECO:0000256" key="4">
    <source>
        <dbReference type="ARBA" id="ARBA00017470"/>
    </source>
</evidence>
<dbReference type="GO" id="GO:0042597">
    <property type="term" value="C:periplasmic space"/>
    <property type="evidence" value="ECO:0007669"/>
    <property type="project" value="UniProtKB-SubCell"/>
</dbReference>
<dbReference type="PATRIC" id="fig|1094489.3.peg.392"/>
<comment type="function">
    <text evidence="8">Part of the ABC transporter complex UgpBAEC involved in sn-glycerol-3-phosphate (G3P) import. Binds G3P.</text>
</comment>
<dbReference type="OrthoDB" id="9762335at2"/>
<dbReference type="KEGG" id="baus:BAnh1_03130"/>
<evidence type="ECO:0000313" key="10">
    <source>
        <dbReference type="Proteomes" id="UP000011729"/>
    </source>
</evidence>
<evidence type="ECO:0000256" key="3">
    <source>
        <dbReference type="ARBA" id="ARBA00011557"/>
    </source>
</evidence>
<dbReference type="InterPro" id="IPR006059">
    <property type="entry name" value="SBP"/>
</dbReference>